<dbReference type="PANTHER" id="PTHR10424:SF82">
    <property type="entry name" value="ENVELOPE GLYCOPROTEIN-RELATED"/>
    <property type="match status" value="1"/>
</dbReference>
<dbReference type="PANTHER" id="PTHR10424">
    <property type="entry name" value="VIRAL ENVELOPE PROTEIN"/>
    <property type="match status" value="1"/>
</dbReference>
<protein>
    <recommendedName>
        <fullName evidence="3">Envelope protein</fullName>
    </recommendedName>
</protein>
<dbReference type="Pfam" id="PF00429">
    <property type="entry name" value="TLV_coat"/>
    <property type="match status" value="1"/>
</dbReference>
<accession>A0A8K1D8K7</accession>
<evidence type="ECO:0008006" key="3">
    <source>
        <dbReference type="Google" id="ProtNLM"/>
    </source>
</evidence>
<dbReference type="Proteomes" id="UP000796761">
    <property type="component" value="Unassembled WGS sequence"/>
</dbReference>
<name>A0A8K1D8K7_9PASS</name>
<gene>
    <name evidence="1" type="ORF">HGM15179_020148</name>
</gene>
<comment type="caution">
    <text evidence="1">The sequence shown here is derived from an EMBL/GenBank/DDBJ whole genome shotgun (WGS) entry which is preliminary data.</text>
</comment>
<proteinExistence type="predicted"/>
<dbReference type="AlphaFoldDB" id="A0A8K1D8K7"/>
<reference evidence="1" key="1">
    <citation type="submission" date="2019-04" db="EMBL/GenBank/DDBJ databases">
        <title>Genome assembly of Zosterops borbonicus 15179.</title>
        <authorList>
            <person name="Leroy T."/>
            <person name="Anselmetti Y."/>
            <person name="Tilak M.-K."/>
            <person name="Nabholz B."/>
        </authorList>
    </citation>
    <scope>NUCLEOTIDE SEQUENCE</scope>
    <source>
        <strain evidence="1">HGM_15179</strain>
        <tissue evidence="1">Muscle</tissue>
    </source>
</reference>
<dbReference type="InterPro" id="IPR018154">
    <property type="entry name" value="TLV/ENV_coat_polyprotein"/>
</dbReference>
<dbReference type="OrthoDB" id="9306952at2759"/>
<evidence type="ECO:0000313" key="1">
    <source>
        <dbReference type="EMBL" id="TRZ06962.1"/>
    </source>
</evidence>
<keyword evidence="2" id="KW-1185">Reference proteome</keyword>
<organism evidence="1 2">
    <name type="scientific">Zosterops borbonicus</name>
    <dbReference type="NCBI Taxonomy" id="364589"/>
    <lineage>
        <taxon>Eukaryota</taxon>
        <taxon>Metazoa</taxon>
        <taxon>Chordata</taxon>
        <taxon>Craniata</taxon>
        <taxon>Vertebrata</taxon>
        <taxon>Euteleostomi</taxon>
        <taxon>Archelosauria</taxon>
        <taxon>Archosauria</taxon>
        <taxon>Dinosauria</taxon>
        <taxon>Saurischia</taxon>
        <taxon>Theropoda</taxon>
        <taxon>Coelurosauria</taxon>
        <taxon>Aves</taxon>
        <taxon>Neognathae</taxon>
        <taxon>Neoaves</taxon>
        <taxon>Telluraves</taxon>
        <taxon>Australaves</taxon>
        <taxon>Passeriformes</taxon>
        <taxon>Sylvioidea</taxon>
        <taxon>Zosteropidae</taxon>
        <taxon>Zosterops</taxon>
    </lineage>
</organism>
<sequence>MWSIFMQKMGHDPGVIMPIIQFLSQESNPVGPNRVLTNKVTKQKPIPTFTPTLSNPLLTRQAEQEVAPYALFYRMLHATFLSLNQSNPTLTEHCWLCYDTKPHFYEGIAINASLTYSNDPNPIECKWNASRTGITQAHITRQGTCVSNAALAEQSKSICSTVVMVGKGRRWAIPAKPGTWVCYRTGVTPCLPTSGFSNTNDFCVQVVIVPRVLYHSDQELSLHMEKLDRLQKRELITGVTIAVLLGLRATGHHASIQEATREQKDPREKQLQSWIKLWETL</sequence>
<dbReference type="EMBL" id="SWJQ01002062">
    <property type="protein sequence ID" value="TRZ06962.1"/>
    <property type="molecule type" value="Genomic_DNA"/>
</dbReference>
<evidence type="ECO:0000313" key="2">
    <source>
        <dbReference type="Proteomes" id="UP000796761"/>
    </source>
</evidence>